<dbReference type="Pfam" id="PF00482">
    <property type="entry name" value="T2SSF"/>
    <property type="match status" value="2"/>
</dbReference>
<evidence type="ECO:0000256" key="6">
    <source>
        <dbReference type="ARBA" id="ARBA00023136"/>
    </source>
</evidence>
<dbReference type="PRINTS" id="PR00812">
    <property type="entry name" value="BCTERIALGSPF"/>
</dbReference>
<feature type="domain" description="Type II secretion system protein GspF" evidence="8">
    <location>
        <begin position="276"/>
        <end position="398"/>
    </location>
</feature>
<dbReference type="Proteomes" id="UP001319827">
    <property type="component" value="Chromosome"/>
</dbReference>
<name>A0ABN6E684_9BACT</name>
<protein>
    <submittedName>
        <fullName evidence="9">MSHA biogenesis protein MshG</fullName>
    </submittedName>
</protein>
<dbReference type="EMBL" id="AP024355">
    <property type="protein sequence ID" value="BCR06401.1"/>
    <property type="molecule type" value="Genomic_DNA"/>
</dbReference>
<keyword evidence="6 7" id="KW-0472">Membrane</keyword>
<evidence type="ECO:0000313" key="10">
    <source>
        <dbReference type="Proteomes" id="UP001319827"/>
    </source>
</evidence>
<gene>
    <name evidence="9" type="ORF">DESUT3_34700</name>
</gene>
<dbReference type="InterPro" id="IPR018076">
    <property type="entry name" value="T2SS_GspF_dom"/>
</dbReference>
<evidence type="ECO:0000313" key="9">
    <source>
        <dbReference type="EMBL" id="BCR06401.1"/>
    </source>
</evidence>
<comment type="subcellular location">
    <subcellularLocation>
        <location evidence="1">Cell membrane</location>
        <topology evidence="1">Multi-pass membrane protein</topology>
    </subcellularLocation>
</comment>
<evidence type="ECO:0000256" key="2">
    <source>
        <dbReference type="ARBA" id="ARBA00005745"/>
    </source>
</evidence>
<dbReference type="PANTHER" id="PTHR30012:SF4">
    <property type="entry name" value="MSHA BIOGENESIS PROTEIN MSHG"/>
    <property type="match status" value="1"/>
</dbReference>
<keyword evidence="4 7" id="KW-0812">Transmembrane</keyword>
<feature type="transmembrane region" description="Helical" evidence="7">
    <location>
        <begin position="226"/>
        <end position="245"/>
    </location>
</feature>
<proteinExistence type="inferred from homology"/>
<reference evidence="9 10" key="1">
    <citation type="journal article" date="2016" name="C (Basel)">
        <title>Selective Growth of and Electricity Production by Marine Exoelectrogenic Bacteria in Self-Aggregated Hydrogel of Microbially Reduced Graphene Oxide.</title>
        <authorList>
            <person name="Yoshida N."/>
            <person name="Goto Y."/>
            <person name="Miyata Y."/>
        </authorList>
    </citation>
    <scope>NUCLEOTIDE SEQUENCE [LARGE SCALE GENOMIC DNA]</scope>
    <source>
        <strain evidence="9 10">NIT-T3</strain>
    </source>
</reference>
<evidence type="ECO:0000256" key="3">
    <source>
        <dbReference type="ARBA" id="ARBA00022475"/>
    </source>
</evidence>
<evidence type="ECO:0000256" key="5">
    <source>
        <dbReference type="ARBA" id="ARBA00022989"/>
    </source>
</evidence>
<keyword evidence="3" id="KW-1003">Cell membrane</keyword>
<reference evidence="9 10" key="2">
    <citation type="journal article" date="2021" name="Int. J. Syst. Evol. Microbiol.">
        <title>Isolation and Polyphasic Characterization of Desulfuromonas versatilis sp. Nov., an Electrogenic Bacteria Capable of Versatile Metabolism Isolated from a Graphene Oxide-Reducing Enrichment Culture.</title>
        <authorList>
            <person name="Xie L."/>
            <person name="Yoshida N."/>
            <person name="Ishii S."/>
            <person name="Meng L."/>
        </authorList>
    </citation>
    <scope>NUCLEOTIDE SEQUENCE [LARGE SCALE GENOMIC DNA]</scope>
    <source>
        <strain evidence="9 10">NIT-T3</strain>
    </source>
</reference>
<feature type="domain" description="Type II secretion system protein GspF" evidence="8">
    <location>
        <begin position="73"/>
        <end position="196"/>
    </location>
</feature>
<evidence type="ECO:0000256" key="4">
    <source>
        <dbReference type="ARBA" id="ARBA00022692"/>
    </source>
</evidence>
<evidence type="ECO:0000256" key="7">
    <source>
        <dbReference type="SAM" id="Phobius"/>
    </source>
</evidence>
<dbReference type="RefSeq" id="WP_221249781.1">
    <property type="nucleotide sequence ID" value="NZ_AP024355.1"/>
</dbReference>
<feature type="transmembrane region" description="Helical" evidence="7">
    <location>
        <begin position="379"/>
        <end position="400"/>
    </location>
</feature>
<comment type="similarity">
    <text evidence="2">Belongs to the GSP F family.</text>
</comment>
<organism evidence="9 10">
    <name type="scientific">Desulfuromonas versatilis</name>
    <dbReference type="NCBI Taxonomy" id="2802975"/>
    <lineage>
        <taxon>Bacteria</taxon>
        <taxon>Pseudomonadati</taxon>
        <taxon>Thermodesulfobacteriota</taxon>
        <taxon>Desulfuromonadia</taxon>
        <taxon>Desulfuromonadales</taxon>
        <taxon>Desulfuromonadaceae</taxon>
        <taxon>Desulfuromonas</taxon>
    </lineage>
</organism>
<dbReference type="InterPro" id="IPR042094">
    <property type="entry name" value="T2SS_GspF_sf"/>
</dbReference>
<keyword evidence="10" id="KW-1185">Reference proteome</keyword>
<dbReference type="InterPro" id="IPR003004">
    <property type="entry name" value="GspF/PilC"/>
</dbReference>
<sequence length="407" mass="44492">MANYHYKARSSSGELLEGTMEAASVDAVAGQLLANGISPLKISAVQAGSDVLGTLRNVWRARQKAEVEDLILFCRQMHTLTRAGIPLVRAFKGLEATAHKPVLARTLRAVVEDIESGRDLSAALARHPRVFPSLLVSMIQVGENSGQLDEAFQQVARYLEQDKDTRDRVKEALRYPAFVTAAIAVALAVINLLVVPAFARVFRSFGADLPLPTRILLAISKFTTTYWPLLLVGTLVGGWLLLRYLKTDSGRLLWGRYKLKLPLVGDIILRATMVRFARAFSMGYSAGVPLVQALGLTARAVDNPHVGGRIDKMRNNIERGETLTNAAGNTRLFTPLVLQMLAVGEETGAVDSTLLEVADFYEREIEYDLKKLSSAIEPILVVAMGGMVLILALGVFLPMWNLTAIAR</sequence>
<dbReference type="Gene3D" id="1.20.81.30">
    <property type="entry name" value="Type II secretion system (T2SS), domain F"/>
    <property type="match status" value="2"/>
</dbReference>
<dbReference type="PANTHER" id="PTHR30012">
    <property type="entry name" value="GENERAL SECRETION PATHWAY PROTEIN"/>
    <property type="match status" value="1"/>
</dbReference>
<keyword evidence="5 7" id="KW-1133">Transmembrane helix</keyword>
<accession>A0ABN6E684</accession>
<evidence type="ECO:0000259" key="8">
    <source>
        <dbReference type="Pfam" id="PF00482"/>
    </source>
</evidence>
<evidence type="ECO:0000256" key="1">
    <source>
        <dbReference type="ARBA" id="ARBA00004651"/>
    </source>
</evidence>
<feature type="transmembrane region" description="Helical" evidence="7">
    <location>
        <begin position="175"/>
        <end position="199"/>
    </location>
</feature>